<dbReference type="InterPro" id="IPR011576">
    <property type="entry name" value="Pyridox_Oxase_N"/>
</dbReference>
<dbReference type="EC" id="1.4.3.5" evidence="9"/>
<dbReference type="GO" id="GO:0008615">
    <property type="term" value="P:pyridoxine biosynthetic process"/>
    <property type="evidence" value="ECO:0007669"/>
    <property type="project" value="UniProtKB-UniRule"/>
</dbReference>
<dbReference type="Pfam" id="PF10590">
    <property type="entry name" value="PNP_phzG_C"/>
    <property type="match status" value="1"/>
</dbReference>
<feature type="binding site" evidence="9 10">
    <location>
        <begin position="190"/>
        <end position="192"/>
    </location>
    <ligand>
        <name>substrate</name>
    </ligand>
</feature>
<proteinExistence type="inferred from homology"/>
<dbReference type="AlphaFoldDB" id="A0AB39UZ94"/>
<feature type="binding site" evidence="9 10">
    <location>
        <position position="126"/>
    </location>
    <ligand>
        <name>substrate</name>
    </ligand>
</feature>
<feature type="binding site" evidence="9 11">
    <location>
        <begin position="75"/>
        <end position="76"/>
    </location>
    <ligand>
        <name>FMN</name>
        <dbReference type="ChEBI" id="CHEBI:58210"/>
    </ligand>
</feature>
<evidence type="ECO:0000256" key="6">
    <source>
        <dbReference type="ARBA" id="ARBA00022643"/>
    </source>
</evidence>
<evidence type="ECO:0000256" key="1">
    <source>
        <dbReference type="ARBA" id="ARBA00004738"/>
    </source>
</evidence>
<evidence type="ECO:0000256" key="2">
    <source>
        <dbReference type="ARBA" id="ARBA00005037"/>
    </source>
</evidence>
<dbReference type="NCBIfam" id="NF004231">
    <property type="entry name" value="PRK05679.1"/>
    <property type="match status" value="1"/>
</dbReference>
<feature type="binding site" evidence="9 10">
    <location>
        <position position="130"/>
    </location>
    <ligand>
        <name>substrate</name>
    </ligand>
</feature>
<evidence type="ECO:0000256" key="4">
    <source>
        <dbReference type="ARBA" id="ARBA00011738"/>
    </source>
</evidence>
<comment type="catalytic activity">
    <reaction evidence="9">
        <text>pyridoxamine 5'-phosphate + O2 + H2O = pyridoxal 5'-phosphate + H2O2 + NH4(+)</text>
        <dbReference type="Rhea" id="RHEA:15817"/>
        <dbReference type="ChEBI" id="CHEBI:15377"/>
        <dbReference type="ChEBI" id="CHEBI:15379"/>
        <dbReference type="ChEBI" id="CHEBI:16240"/>
        <dbReference type="ChEBI" id="CHEBI:28938"/>
        <dbReference type="ChEBI" id="CHEBI:58451"/>
        <dbReference type="ChEBI" id="CHEBI:597326"/>
        <dbReference type="EC" id="1.4.3.5"/>
    </reaction>
</comment>
<dbReference type="GO" id="GO:0004733">
    <property type="term" value="F:pyridoxamine phosphate oxidase activity"/>
    <property type="evidence" value="ECO:0007669"/>
    <property type="project" value="UniProtKB-UniRule"/>
</dbReference>
<dbReference type="SUPFAM" id="SSF50475">
    <property type="entry name" value="FMN-binding split barrel"/>
    <property type="match status" value="1"/>
</dbReference>
<dbReference type="PANTHER" id="PTHR10851:SF0">
    <property type="entry name" value="PYRIDOXINE-5'-PHOSPHATE OXIDASE"/>
    <property type="match status" value="1"/>
</dbReference>
<protein>
    <recommendedName>
        <fullName evidence="9">Pyridoxine/pyridoxamine 5'-phosphate oxidase</fullName>
        <ecNumber evidence="9">1.4.3.5</ecNumber>
    </recommendedName>
    <alternativeName>
        <fullName evidence="9">PNP/PMP oxidase</fullName>
        <shortName evidence="9">PNPOx</shortName>
    </alternativeName>
    <alternativeName>
        <fullName evidence="9">Pyridoxal 5'-phosphate synthase</fullName>
    </alternativeName>
</protein>
<keyword evidence="5 9" id="KW-0285">Flavoprotein</keyword>
<dbReference type="RefSeq" id="WP_369602341.1">
    <property type="nucleotide sequence ID" value="NZ_CP154858.1"/>
</dbReference>
<feature type="binding site" evidence="10">
    <location>
        <begin position="7"/>
        <end position="10"/>
    </location>
    <ligand>
        <name>substrate</name>
    </ligand>
</feature>
<dbReference type="HAMAP" id="MF_01629">
    <property type="entry name" value="PdxH"/>
    <property type="match status" value="1"/>
</dbReference>
<dbReference type="PROSITE" id="PS01064">
    <property type="entry name" value="PYRIDOX_OXIDASE"/>
    <property type="match status" value="1"/>
</dbReference>
<keyword evidence="8 9" id="KW-0664">Pyridoxine biosynthesis</keyword>
<keyword evidence="6 9" id="KW-0288">FMN</keyword>
<dbReference type="Pfam" id="PF01243">
    <property type="entry name" value="PNPOx_N"/>
    <property type="match status" value="1"/>
</dbReference>
<feature type="binding site" evidence="9 11">
    <location>
        <position position="82"/>
    </location>
    <ligand>
        <name>FMN</name>
        <dbReference type="ChEBI" id="CHEBI:58210"/>
    </ligand>
</feature>
<feature type="domain" description="Pyridoxine 5'-phosphate oxidase dimerisation C-terminal" evidence="13">
    <location>
        <begin position="171"/>
        <end position="211"/>
    </location>
</feature>
<dbReference type="FunFam" id="2.30.110.10:FF:000005">
    <property type="entry name" value="NAD(P)H-hydrate epimerase"/>
    <property type="match status" value="1"/>
</dbReference>
<evidence type="ECO:0000259" key="13">
    <source>
        <dbReference type="Pfam" id="PF10590"/>
    </source>
</evidence>
<evidence type="ECO:0000256" key="9">
    <source>
        <dbReference type="HAMAP-Rule" id="MF_01629"/>
    </source>
</evidence>
<organism evidence="14">
    <name type="scientific">Thermohahella caldifontis</name>
    <dbReference type="NCBI Taxonomy" id="3142973"/>
    <lineage>
        <taxon>Bacteria</taxon>
        <taxon>Pseudomonadati</taxon>
        <taxon>Pseudomonadota</taxon>
        <taxon>Gammaproteobacteria</taxon>
        <taxon>Oceanospirillales</taxon>
        <taxon>Hahellaceae</taxon>
        <taxon>Thermohahella</taxon>
    </lineage>
</organism>
<dbReference type="InterPro" id="IPR019576">
    <property type="entry name" value="Pyridoxamine_oxidase_dimer_C"/>
</dbReference>
<dbReference type="InterPro" id="IPR012349">
    <property type="entry name" value="Split_barrel_FMN-bd"/>
</dbReference>
<feature type="binding site" evidence="9 10">
    <location>
        <position position="65"/>
    </location>
    <ligand>
        <name>substrate</name>
    </ligand>
</feature>
<dbReference type="Gene3D" id="2.30.110.10">
    <property type="entry name" value="Electron Transport, Fmn-binding Protein, Chain A"/>
    <property type="match status" value="1"/>
</dbReference>
<gene>
    <name evidence="9 14" type="primary">pdxH</name>
    <name evidence="14" type="ORF">AAIA72_05080</name>
</gene>
<feature type="binding site" evidence="9 11">
    <location>
        <begin position="60"/>
        <end position="65"/>
    </location>
    <ligand>
        <name>FMN</name>
        <dbReference type="ChEBI" id="CHEBI:58210"/>
    </ligand>
</feature>
<feature type="binding site" evidence="9 11">
    <location>
        <position position="184"/>
    </location>
    <ligand>
        <name>FMN</name>
        <dbReference type="ChEBI" id="CHEBI:58210"/>
    </ligand>
</feature>
<evidence type="ECO:0000256" key="3">
    <source>
        <dbReference type="ARBA" id="ARBA00007301"/>
    </source>
</evidence>
<feature type="domain" description="Pyridoxamine 5'-phosphate oxidase N-terminal" evidence="12">
    <location>
        <begin position="33"/>
        <end position="157"/>
    </location>
</feature>
<dbReference type="InterPro" id="IPR019740">
    <property type="entry name" value="Pyridox_Oxase_CS"/>
</dbReference>
<feature type="binding site" evidence="9 10">
    <location>
        <position position="122"/>
    </location>
    <ligand>
        <name>substrate</name>
    </ligand>
</feature>
<keyword evidence="7 9" id="KW-0560">Oxidoreductase</keyword>
<evidence type="ECO:0000256" key="7">
    <source>
        <dbReference type="ARBA" id="ARBA00023002"/>
    </source>
</evidence>
<sequence>MDIGDLRREYMSRGLDREDLNDDPILQFESWFREAMDSGMDDPNAMSLATCGADGQPSVRTVLLKFFDARGFVFYTNYESRKARQLDENPRAALLFPWLPLNRQVKIEGEVEKVSSSESLRYFSSRPRGSQLGAWVSQQSHVISSRQFLEMKLDEMRRKFGEGKIPLPSFWGGYRVKPTLIEFWQGRESRLHDRFQYRLEGGQWVIERLAP</sequence>
<reference evidence="14" key="1">
    <citation type="submission" date="2024-05" db="EMBL/GenBank/DDBJ databases">
        <title>Genome sequencing of novel strain.</title>
        <authorList>
            <person name="Ganbat D."/>
            <person name="Ganbat S."/>
            <person name="Lee S.-J."/>
        </authorList>
    </citation>
    <scope>NUCLEOTIDE SEQUENCE</scope>
    <source>
        <strain evidence="14">SMD15-11</strain>
    </source>
</reference>
<comment type="similarity">
    <text evidence="3 9">Belongs to the pyridoxamine 5'-phosphate oxidase family.</text>
</comment>
<evidence type="ECO:0000256" key="5">
    <source>
        <dbReference type="ARBA" id="ARBA00022630"/>
    </source>
</evidence>
<feature type="binding site" evidence="9 11">
    <location>
        <position position="104"/>
    </location>
    <ligand>
        <name>FMN</name>
        <dbReference type="ChEBI" id="CHEBI:58210"/>
    </ligand>
</feature>
<name>A0AB39UZ94_9GAMM</name>
<dbReference type="PIRSF" id="PIRSF000190">
    <property type="entry name" value="Pyd_amn-ph_oxd"/>
    <property type="match status" value="1"/>
</dbReference>
<dbReference type="NCBIfam" id="TIGR00558">
    <property type="entry name" value="pdxH"/>
    <property type="match status" value="1"/>
</dbReference>
<dbReference type="KEGG" id="tcd:AAIA72_05080"/>
<comment type="catalytic activity">
    <reaction evidence="9">
        <text>pyridoxine 5'-phosphate + O2 = pyridoxal 5'-phosphate + H2O2</text>
        <dbReference type="Rhea" id="RHEA:15149"/>
        <dbReference type="ChEBI" id="CHEBI:15379"/>
        <dbReference type="ChEBI" id="CHEBI:16240"/>
        <dbReference type="ChEBI" id="CHEBI:58589"/>
        <dbReference type="ChEBI" id="CHEBI:597326"/>
        <dbReference type="EC" id="1.4.3.5"/>
    </reaction>
</comment>
<comment type="cofactor">
    <cofactor evidence="9 11">
        <name>FMN</name>
        <dbReference type="ChEBI" id="CHEBI:58210"/>
    </cofactor>
    <text evidence="9 11">Binds 1 FMN per subunit.</text>
</comment>
<evidence type="ECO:0000256" key="8">
    <source>
        <dbReference type="ARBA" id="ARBA00023096"/>
    </source>
</evidence>
<dbReference type="EMBL" id="CP154858">
    <property type="protein sequence ID" value="XDT73347.1"/>
    <property type="molecule type" value="Genomic_DNA"/>
</dbReference>
<comment type="pathway">
    <text evidence="2 9">Cofactor metabolism; pyridoxal 5'-phosphate salvage; pyridoxal 5'-phosphate from pyridoxine 5'-phosphate: step 1/1.</text>
</comment>
<evidence type="ECO:0000313" key="14">
    <source>
        <dbReference type="EMBL" id="XDT73347.1"/>
    </source>
</evidence>
<evidence type="ECO:0000256" key="10">
    <source>
        <dbReference type="PIRSR" id="PIRSR000190-1"/>
    </source>
</evidence>
<accession>A0AB39UZ94</accession>
<comment type="function">
    <text evidence="9">Catalyzes the oxidation of either pyridoxine 5'-phosphate (PNP) or pyridoxamine 5'-phosphate (PMP) into pyridoxal 5'-phosphate (PLP).</text>
</comment>
<evidence type="ECO:0000259" key="12">
    <source>
        <dbReference type="Pfam" id="PF01243"/>
    </source>
</evidence>
<feature type="binding site" evidence="9 11">
    <location>
        <position position="194"/>
    </location>
    <ligand>
        <name>FMN</name>
        <dbReference type="ChEBI" id="CHEBI:58210"/>
    </ligand>
</feature>
<dbReference type="InterPro" id="IPR000659">
    <property type="entry name" value="Pyridox_Oxase"/>
</dbReference>
<dbReference type="PANTHER" id="PTHR10851">
    <property type="entry name" value="PYRIDOXINE-5-PHOSPHATE OXIDASE"/>
    <property type="match status" value="1"/>
</dbReference>
<feature type="binding site" evidence="9 11">
    <location>
        <begin position="139"/>
        <end position="140"/>
    </location>
    <ligand>
        <name>FMN</name>
        <dbReference type="ChEBI" id="CHEBI:58210"/>
    </ligand>
</feature>
<evidence type="ECO:0000256" key="11">
    <source>
        <dbReference type="PIRSR" id="PIRSR000190-2"/>
    </source>
</evidence>
<dbReference type="GO" id="GO:0010181">
    <property type="term" value="F:FMN binding"/>
    <property type="evidence" value="ECO:0007669"/>
    <property type="project" value="UniProtKB-UniRule"/>
</dbReference>
<comment type="subunit">
    <text evidence="4 9">Homodimer.</text>
</comment>
<feature type="binding site" evidence="9 11">
    <location>
        <position position="81"/>
    </location>
    <ligand>
        <name>FMN</name>
        <dbReference type="ChEBI" id="CHEBI:58210"/>
    </ligand>
</feature>
<comment type="pathway">
    <text evidence="1 9">Cofactor metabolism; pyridoxal 5'-phosphate salvage; pyridoxal 5'-phosphate from pyridoxamine 5'-phosphate: step 1/1.</text>
</comment>